<name>A0AA38MT57_9CUCU</name>
<comment type="caution">
    <text evidence="2">The sequence shown here is derived from an EMBL/GenBank/DDBJ whole genome shotgun (WGS) entry which is preliminary data.</text>
</comment>
<dbReference type="Proteomes" id="UP001168821">
    <property type="component" value="Unassembled WGS sequence"/>
</dbReference>
<keyword evidence="3" id="KW-1185">Reference proteome</keyword>
<dbReference type="AlphaFoldDB" id="A0AA38MT57"/>
<proteinExistence type="predicted"/>
<feature type="region of interest" description="Disordered" evidence="1">
    <location>
        <begin position="1"/>
        <end position="20"/>
    </location>
</feature>
<accession>A0AA38MT57</accession>
<dbReference type="EMBL" id="JALNTZ010000001">
    <property type="protein sequence ID" value="KAJ3666532.1"/>
    <property type="molecule type" value="Genomic_DNA"/>
</dbReference>
<evidence type="ECO:0000313" key="3">
    <source>
        <dbReference type="Proteomes" id="UP001168821"/>
    </source>
</evidence>
<feature type="region of interest" description="Disordered" evidence="1">
    <location>
        <begin position="254"/>
        <end position="274"/>
    </location>
</feature>
<sequence length="291" mass="32702">MSSSESESEIIESAEKSNKQEQFVSLLKKWPILLSKSQTPAVRVQKKEALKEFSNAYLNNFGEQLTHEKIFKKINNMKTELKKKSDMNRTGNKKNVLKSWEETLLKLINGSNEKNPTVYRIPGAAAAGTSKEVEAVELNSAHITTLPLPPKRKCSSTELAAETDETRDTVKITGFREKTRRGTKNLGKYNGESREESREIGLTSPSGLDDLCGCDEVKKKKRKKREARLGEGDEDRCRGFWEEGPCLEDVKRLRREHQRSTESRRGTGVEADLNRTAATGTGVLRIGTVMV</sequence>
<organism evidence="2 3">
    <name type="scientific">Zophobas morio</name>
    <dbReference type="NCBI Taxonomy" id="2755281"/>
    <lineage>
        <taxon>Eukaryota</taxon>
        <taxon>Metazoa</taxon>
        <taxon>Ecdysozoa</taxon>
        <taxon>Arthropoda</taxon>
        <taxon>Hexapoda</taxon>
        <taxon>Insecta</taxon>
        <taxon>Pterygota</taxon>
        <taxon>Neoptera</taxon>
        <taxon>Endopterygota</taxon>
        <taxon>Coleoptera</taxon>
        <taxon>Polyphaga</taxon>
        <taxon>Cucujiformia</taxon>
        <taxon>Tenebrionidae</taxon>
        <taxon>Zophobas</taxon>
    </lineage>
</organism>
<gene>
    <name evidence="2" type="ORF">Zmor_001971</name>
</gene>
<feature type="compositionally biased region" description="Acidic residues" evidence="1">
    <location>
        <begin position="1"/>
        <end position="12"/>
    </location>
</feature>
<evidence type="ECO:0000256" key="1">
    <source>
        <dbReference type="SAM" id="MobiDB-lite"/>
    </source>
</evidence>
<protein>
    <submittedName>
        <fullName evidence="2">Uncharacterized protein</fullName>
    </submittedName>
</protein>
<feature type="compositionally biased region" description="Basic and acidic residues" evidence="1">
    <location>
        <begin position="258"/>
        <end position="267"/>
    </location>
</feature>
<reference evidence="2" key="1">
    <citation type="journal article" date="2023" name="G3 (Bethesda)">
        <title>Whole genome assemblies of Zophobas morio and Tenebrio molitor.</title>
        <authorList>
            <person name="Kaur S."/>
            <person name="Stinson S.A."/>
            <person name="diCenzo G.C."/>
        </authorList>
    </citation>
    <scope>NUCLEOTIDE SEQUENCE</scope>
    <source>
        <strain evidence="2">QUZm001</strain>
    </source>
</reference>
<evidence type="ECO:0000313" key="2">
    <source>
        <dbReference type="EMBL" id="KAJ3666532.1"/>
    </source>
</evidence>
<feature type="region of interest" description="Disordered" evidence="1">
    <location>
        <begin position="182"/>
        <end position="204"/>
    </location>
</feature>